<organism evidence="8 9">
    <name type="scientific">Nematostella vectensis</name>
    <name type="common">Starlet sea anemone</name>
    <dbReference type="NCBI Taxonomy" id="45351"/>
    <lineage>
        <taxon>Eukaryota</taxon>
        <taxon>Metazoa</taxon>
        <taxon>Cnidaria</taxon>
        <taxon>Anthozoa</taxon>
        <taxon>Hexacorallia</taxon>
        <taxon>Actiniaria</taxon>
        <taxon>Edwardsiidae</taxon>
        <taxon>Nematostella</taxon>
    </lineage>
</organism>
<keyword evidence="3" id="KW-0479">Metal-binding</keyword>
<dbReference type="GO" id="GO:0006508">
    <property type="term" value="P:proteolysis"/>
    <property type="evidence" value="ECO:0007669"/>
    <property type="project" value="UniProtKB-KW"/>
</dbReference>
<dbReference type="InterPro" id="IPR012962">
    <property type="entry name" value="Pept_M54_archaemetzincn"/>
</dbReference>
<keyword evidence="9" id="KW-1185">Reference proteome</keyword>
<evidence type="ECO:0000256" key="6">
    <source>
        <dbReference type="ARBA" id="ARBA00023049"/>
    </source>
</evidence>
<feature type="region of interest" description="Disordered" evidence="7">
    <location>
        <begin position="99"/>
        <end position="122"/>
    </location>
</feature>
<dbReference type="HOGENOM" id="CLU_929311_0_0_1"/>
<dbReference type="PANTHER" id="PTHR15910">
    <property type="entry name" value="ARCHAEMETZINCIN"/>
    <property type="match status" value="1"/>
</dbReference>
<dbReference type="SUPFAM" id="SSF55486">
    <property type="entry name" value="Metalloproteases ('zincins'), catalytic domain"/>
    <property type="match status" value="1"/>
</dbReference>
<evidence type="ECO:0000313" key="8">
    <source>
        <dbReference type="EMBL" id="EDO38259.1"/>
    </source>
</evidence>
<dbReference type="AlphaFoldDB" id="A7SDH0"/>
<sequence>MAAKIQVKSPSPSPPKNQRQEKSSIPFADGFVLPTPYKKHRALGIRKREITKEYEPDFDRMSPDIHVLARYAQLFYDLPVVVLPKVDLKIPEEKDGPVMWCESASEPSDGEDKPRSKRRKSSRIASNMHILDHRWNTGRIQLKVDGILKLLSRHRPPNTLCLIALTMSDLYEEEPDLFVAGMASGNKGVAVFSFARYDPVITFSTEFWYEIEKTFNFKEEERTSLMLQRSCKLLVHEIAHLFGIDHCIWYACCMNGSGHLGEDFSQPIHLCPVDLHKVQKLCGFDVVLRYKGLLRFFREH</sequence>
<evidence type="ECO:0000256" key="7">
    <source>
        <dbReference type="SAM" id="MobiDB-lite"/>
    </source>
</evidence>
<name>A7SDH0_NEMVE</name>
<accession>A7SDH0</accession>
<gene>
    <name evidence="8" type="ORF">NEMVEDRAFT_v1g244507</name>
</gene>
<evidence type="ECO:0000256" key="4">
    <source>
        <dbReference type="ARBA" id="ARBA00022801"/>
    </source>
</evidence>
<feature type="non-terminal residue" evidence="8">
    <location>
        <position position="1"/>
    </location>
</feature>
<dbReference type="EMBL" id="DS469630">
    <property type="protein sequence ID" value="EDO38259.1"/>
    <property type="molecule type" value="Genomic_DNA"/>
</dbReference>
<reference evidence="8 9" key="1">
    <citation type="journal article" date="2007" name="Science">
        <title>Sea anemone genome reveals ancestral eumetazoan gene repertoire and genomic organization.</title>
        <authorList>
            <person name="Putnam N.H."/>
            <person name="Srivastava M."/>
            <person name="Hellsten U."/>
            <person name="Dirks B."/>
            <person name="Chapman J."/>
            <person name="Salamov A."/>
            <person name="Terry A."/>
            <person name="Shapiro H."/>
            <person name="Lindquist E."/>
            <person name="Kapitonov V.V."/>
            <person name="Jurka J."/>
            <person name="Genikhovich G."/>
            <person name="Grigoriev I.V."/>
            <person name="Lucas S.M."/>
            <person name="Steele R.E."/>
            <person name="Finnerty J.R."/>
            <person name="Technau U."/>
            <person name="Martindale M.Q."/>
            <person name="Rokhsar D.S."/>
        </authorList>
    </citation>
    <scope>NUCLEOTIDE SEQUENCE [LARGE SCALE GENOMIC DNA]</scope>
    <source>
        <strain evidence="9">CH2 X CH6</strain>
    </source>
</reference>
<dbReference type="eggNOG" id="ENOG502QVTZ">
    <property type="taxonomic scope" value="Eukaryota"/>
</dbReference>
<keyword evidence="4" id="KW-0378">Hydrolase</keyword>
<evidence type="ECO:0000256" key="1">
    <source>
        <dbReference type="ARBA" id="ARBA00001947"/>
    </source>
</evidence>
<dbReference type="CDD" id="cd11375">
    <property type="entry name" value="Peptidase_M54"/>
    <property type="match status" value="1"/>
</dbReference>
<evidence type="ECO:0000256" key="5">
    <source>
        <dbReference type="ARBA" id="ARBA00022833"/>
    </source>
</evidence>
<dbReference type="GO" id="GO:0008237">
    <property type="term" value="F:metallopeptidase activity"/>
    <property type="evidence" value="ECO:0007669"/>
    <property type="project" value="UniProtKB-KW"/>
</dbReference>
<dbReference type="Pfam" id="PF07998">
    <property type="entry name" value="Peptidase_M54"/>
    <property type="match status" value="1"/>
</dbReference>
<keyword evidence="5" id="KW-0862">Zinc</keyword>
<evidence type="ECO:0000313" key="9">
    <source>
        <dbReference type="Proteomes" id="UP000001593"/>
    </source>
</evidence>
<evidence type="ECO:0000256" key="2">
    <source>
        <dbReference type="ARBA" id="ARBA00022670"/>
    </source>
</evidence>
<dbReference type="PANTHER" id="PTHR15910:SF1">
    <property type="entry name" value="ARCHAEMETZINCIN-2"/>
    <property type="match status" value="1"/>
</dbReference>
<dbReference type="InParanoid" id="A7SDH0"/>
<keyword evidence="6" id="KW-0482">Metalloprotease</keyword>
<proteinExistence type="predicted"/>
<evidence type="ECO:0000256" key="3">
    <source>
        <dbReference type="ARBA" id="ARBA00022723"/>
    </source>
</evidence>
<dbReference type="Proteomes" id="UP000001593">
    <property type="component" value="Unassembled WGS sequence"/>
</dbReference>
<evidence type="ECO:0008006" key="10">
    <source>
        <dbReference type="Google" id="ProtNLM"/>
    </source>
</evidence>
<dbReference type="Gene3D" id="3.40.390.10">
    <property type="entry name" value="Collagenase (Catalytic Domain)"/>
    <property type="match status" value="1"/>
</dbReference>
<dbReference type="InterPro" id="IPR024079">
    <property type="entry name" value="MetalloPept_cat_dom_sf"/>
</dbReference>
<keyword evidence="2" id="KW-0645">Protease</keyword>
<comment type="cofactor">
    <cofactor evidence="1">
        <name>Zn(2+)</name>
        <dbReference type="ChEBI" id="CHEBI:29105"/>
    </cofactor>
</comment>
<dbReference type="GO" id="GO:0046872">
    <property type="term" value="F:metal ion binding"/>
    <property type="evidence" value="ECO:0007669"/>
    <property type="project" value="UniProtKB-KW"/>
</dbReference>
<protein>
    <recommendedName>
        <fullName evidence="10">Archaemetzincin-2</fullName>
    </recommendedName>
</protein>
<dbReference type="PhylomeDB" id="A7SDH0"/>
<feature type="region of interest" description="Disordered" evidence="7">
    <location>
        <begin position="1"/>
        <end position="29"/>
    </location>
</feature>